<dbReference type="PANTHER" id="PTHR30616">
    <property type="entry name" value="UNCHARACTERIZED PROTEIN YFIH"/>
    <property type="match status" value="1"/>
</dbReference>
<evidence type="ECO:0000313" key="14">
    <source>
        <dbReference type="Proteomes" id="UP000292373"/>
    </source>
</evidence>
<keyword evidence="14" id="KW-1185">Reference proteome</keyword>
<keyword evidence="8" id="KW-0186">Copper</keyword>
<dbReference type="CDD" id="cd16833">
    <property type="entry name" value="YfiH"/>
    <property type="match status" value="1"/>
</dbReference>
<evidence type="ECO:0000256" key="8">
    <source>
        <dbReference type="ARBA" id="ARBA00023008"/>
    </source>
</evidence>
<dbReference type="InterPro" id="IPR003730">
    <property type="entry name" value="Cu_polyphenol_OxRdtase"/>
</dbReference>
<evidence type="ECO:0000256" key="5">
    <source>
        <dbReference type="ARBA" id="ARBA00022723"/>
    </source>
</evidence>
<comment type="function">
    <text evidence="2">Purine nucleoside enzyme that catalyzes the phosphorolysis of adenosine and inosine nucleosides, yielding D-ribose 1-phosphate and the respective free bases, adenine and hypoxanthine. Also catalyzes the phosphorolysis of S-methyl-5'-thioadenosine into adenine and S-methyl-5-thio-alpha-D-ribose 1-phosphate. Also has adenosine deaminase activity.</text>
</comment>
<dbReference type="PANTHER" id="PTHR30616:SF2">
    <property type="entry name" value="PURINE NUCLEOSIDE PHOSPHORYLASE LACC1"/>
    <property type="match status" value="1"/>
</dbReference>
<evidence type="ECO:0000256" key="3">
    <source>
        <dbReference type="ARBA" id="ARBA00007353"/>
    </source>
</evidence>
<dbReference type="InterPro" id="IPR011324">
    <property type="entry name" value="Cytotoxic_necrot_fac-like_cat"/>
</dbReference>
<protein>
    <submittedName>
        <fullName evidence="13">Laccase domain-containing protein</fullName>
    </submittedName>
</protein>
<keyword evidence="5" id="KW-0479">Metal-binding</keyword>
<dbReference type="SUPFAM" id="SSF64438">
    <property type="entry name" value="CNF1/YfiH-like putative cysteine hydrolases"/>
    <property type="match status" value="1"/>
</dbReference>
<dbReference type="GO" id="GO:0005507">
    <property type="term" value="F:copper ion binding"/>
    <property type="evidence" value="ECO:0007669"/>
    <property type="project" value="TreeGrafter"/>
</dbReference>
<keyword evidence="4" id="KW-0808">Transferase</keyword>
<evidence type="ECO:0000256" key="2">
    <source>
        <dbReference type="ARBA" id="ARBA00003215"/>
    </source>
</evidence>
<keyword evidence="7" id="KW-0862">Zinc</keyword>
<dbReference type="Gene3D" id="3.60.140.10">
    <property type="entry name" value="CNF1/YfiH-like putative cysteine hydrolases"/>
    <property type="match status" value="1"/>
</dbReference>
<evidence type="ECO:0000313" key="13">
    <source>
        <dbReference type="EMBL" id="TBT87276.1"/>
    </source>
</evidence>
<dbReference type="GO" id="GO:0017061">
    <property type="term" value="F:S-methyl-5-thioadenosine phosphorylase activity"/>
    <property type="evidence" value="ECO:0007669"/>
    <property type="project" value="UniProtKB-EC"/>
</dbReference>
<dbReference type="EMBL" id="SDMQ01000002">
    <property type="protein sequence ID" value="TBT87276.1"/>
    <property type="molecule type" value="Genomic_DNA"/>
</dbReference>
<comment type="catalytic activity">
    <reaction evidence="9">
        <text>adenosine + H2O + H(+) = inosine + NH4(+)</text>
        <dbReference type="Rhea" id="RHEA:24408"/>
        <dbReference type="ChEBI" id="CHEBI:15377"/>
        <dbReference type="ChEBI" id="CHEBI:15378"/>
        <dbReference type="ChEBI" id="CHEBI:16335"/>
        <dbReference type="ChEBI" id="CHEBI:17596"/>
        <dbReference type="ChEBI" id="CHEBI:28938"/>
        <dbReference type="EC" id="3.5.4.4"/>
    </reaction>
    <physiologicalReaction direction="left-to-right" evidence="9">
        <dbReference type="Rhea" id="RHEA:24409"/>
    </physiologicalReaction>
</comment>
<comment type="catalytic activity">
    <reaction evidence="11">
        <text>S-methyl-5'-thioadenosine + phosphate = 5-(methylsulfanyl)-alpha-D-ribose 1-phosphate + adenine</text>
        <dbReference type="Rhea" id="RHEA:11852"/>
        <dbReference type="ChEBI" id="CHEBI:16708"/>
        <dbReference type="ChEBI" id="CHEBI:17509"/>
        <dbReference type="ChEBI" id="CHEBI:43474"/>
        <dbReference type="ChEBI" id="CHEBI:58533"/>
        <dbReference type="EC" id="2.4.2.28"/>
    </reaction>
    <physiologicalReaction direction="left-to-right" evidence="11">
        <dbReference type="Rhea" id="RHEA:11853"/>
    </physiologicalReaction>
</comment>
<name>A0A4Q9KHD2_9ACTN</name>
<dbReference type="AlphaFoldDB" id="A0A4Q9KHD2"/>
<gene>
    <name evidence="13" type="ORF">ET989_02900</name>
</gene>
<feature type="region of interest" description="Disordered" evidence="12">
    <location>
        <begin position="235"/>
        <end position="255"/>
    </location>
</feature>
<reference evidence="13 14" key="1">
    <citation type="submission" date="2019-01" db="EMBL/GenBank/DDBJ databases">
        <title>Lactibacter flavus gen. nov., sp. nov., a novel bacterium of the family Propionibacteriaceae isolated from raw milk and dairy products.</title>
        <authorList>
            <person name="Huptas C."/>
            <person name="Wenning M."/>
            <person name="Breitenwieser F."/>
            <person name="Doll E."/>
            <person name="Von Neubeck M."/>
            <person name="Busse H.-J."/>
            <person name="Scherer S."/>
        </authorList>
    </citation>
    <scope>NUCLEOTIDE SEQUENCE [LARGE SCALE GENOMIC DNA]</scope>
    <source>
        <strain evidence="13 14">KCTC 33808</strain>
    </source>
</reference>
<comment type="similarity">
    <text evidence="3">Belongs to the purine nucleoside phosphorylase YfiH/LACC1 family.</text>
</comment>
<comment type="catalytic activity">
    <reaction evidence="1">
        <text>inosine + phosphate = alpha-D-ribose 1-phosphate + hypoxanthine</text>
        <dbReference type="Rhea" id="RHEA:27646"/>
        <dbReference type="ChEBI" id="CHEBI:17368"/>
        <dbReference type="ChEBI" id="CHEBI:17596"/>
        <dbReference type="ChEBI" id="CHEBI:43474"/>
        <dbReference type="ChEBI" id="CHEBI:57720"/>
        <dbReference type="EC" id="2.4.2.1"/>
    </reaction>
    <physiologicalReaction direction="left-to-right" evidence="1">
        <dbReference type="Rhea" id="RHEA:27647"/>
    </physiologicalReaction>
</comment>
<keyword evidence="6" id="KW-0378">Hydrolase</keyword>
<proteinExistence type="inferred from homology"/>
<evidence type="ECO:0000256" key="10">
    <source>
        <dbReference type="ARBA" id="ARBA00048968"/>
    </source>
</evidence>
<dbReference type="InterPro" id="IPR038371">
    <property type="entry name" value="Cu_polyphenol_OxRdtase_sf"/>
</dbReference>
<evidence type="ECO:0000256" key="11">
    <source>
        <dbReference type="ARBA" id="ARBA00049893"/>
    </source>
</evidence>
<evidence type="ECO:0000256" key="6">
    <source>
        <dbReference type="ARBA" id="ARBA00022801"/>
    </source>
</evidence>
<evidence type="ECO:0000256" key="7">
    <source>
        <dbReference type="ARBA" id="ARBA00022833"/>
    </source>
</evidence>
<sequence>MFIHRRDPDGELGVGVAFTSAALDLGDNQPAEPRAAAYAALSDALGVPVAVTAQVHGSDVWWADSPGDTPGLVDSTRHEADALVTTREGLGLAVRVADCVPILLATTDGAVVAAVHAGRAGLLNGVIGGAVDAMRSASAAPLVAWVGPHVCAACYEVPAAMAAESGERLGVAATTTSWGTPSLDLGAATAVQLAVAGARVEFRGGCTLHGQGLHSHRGGSTGRLVGVVWRARGTADDSAGGAGVPHRDGIGPALG</sequence>
<dbReference type="GO" id="GO:0016787">
    <property type="term" value="F:hydrolase activity"/>
    <property type="evidence" value="ECO:0007669"/>
    <property type="project" value="UniProtKB-KW"/>
</dbReference>
<comment type="catalytic activity">
    <reaction evidence="10">
        <text>adenosine + phosphate = alpha-D-ribose 1-phosphate + adenine</text>
        <dbReference type="Rhea" id="RHEA:27642"/>
        <dbReference type="ChEBI" id="CHEBI:16335"/>
        <dbReference type="ChEBI" id="CHEBI:16708"/>
        <dbReference type="ChEBI" id="CHEBI:43474"/>
        <dbReference type="ChEBI" id="CHEBI:57720"/>
        <dbReference type="EC" id="2.4.2.1"/>
    </reaction>
    <physiologicalReaction direction="left-to-right" evidence="10">
        <dbReference type="Rhea" id="RHEA:27643"/>
    </physiologicalReaction>
</comment>
<evidence type="ECO:0000256" key="1">
    <source>
        <dbReference type="ARBA" id="ARBA00000553"/>
    </source>
</evidence>
<dbReference type="RefSeq" id="WP_131167062.1">
    <property type="nucleotide sequence ID" value="NZ_SDMQ01000002.1"/>
</dbReference>
<dbReference type="OrthoDB" id="4279at2"/>
<comment type="caution">
    <text evidence="13">The sequence shown here is derived from an EMBL/GenBank/DDBJ whole genome shotgun (WGS) entry which is preliminary data.</text>
</comment>
<dbReference type="Proteomes" id="UP000292373">
    <property type="component" value="Unassembled WGS sequence"/>
</dbReference>
<evidence type="ECO:0000256" key="9">
    <source>
        <dbReference type="ARBA" id="ARBA00047989"/>
    </source>
</evidence>
<organism evidence="13 14">
    <name type="scientific">Propioniciclava sinopodophylli</name>
    <dbReference type="NCBI Taxonomy" id="1837344"/>
    <lineage>
        <taxon>Bacteria</taxon>
        <taxon>Bacillati</taxon>
        <taxon>Actinomycetota</taxon>
        <taxon>Actinomycetes</taxon>
        <taxon>Propionibacteriales</taxon>
        <taxon>Propionibacteriaceae</taxon>
        <taxon>Propioniciclava</taxon>
    </lineage>
</organism>
<evidence type="ECO:0000256" key="12">
    <source>
        <dbReference type="SAM" id="MobiDB-lite"/>
    </source>
</evidence>
<evidence type="ECO:0000256" key="4">
    <source>
        <dbReference type="ARBA" id="ARBA00022679"/>
    </source>
</evidence>
<accession>A0A4Q9KHD2</accession>
<dbReference type="Pfam" id="PF02578">
    <property type="entry name" value="Cu-oxidase_4"/>
    <property type="match status" value="1"/>
</dbReference>